<feature type="region of interest" description="Disordered" evidence="8">
    <location>
        <begin position="1"/>
        <end position="37"/>
    </location>
</feature>
<evidence type="ECO:0000256" key="4">
    <source>
        <dbReference type="ARBA" id="ARBA00022771"/>
    </source>
</evidence>
<dbReference type="OrthoDB" id="654211at2759"/>
<dbReference type="PROSITE" id="PS00028">
    <property type="entry name" value="ZINC_FINGER_C2H2_1"/>
    <property type="match status" value="5"/>
</dbReference>
<keyword evidence="2" id="KW-0479">Metal-binding</keyword>
<feature type="compositionally biased region" description="Basic residues" evidence="8">
    <location>
        <begin position="24"/>
        <end position="37"/>
    </location>
</feature>
<dbReference type="AlphaFoldDB" id="A0A8J2L6N4"/>
<sequence length="369" mass="43267">MKRRKIPEGTAFKATSNEKSKNTPAKRKGKGTPKRRTKYSNAKFYRRKLVHPYPCQYCLSDFDLESDRVEHLLEVHCTTTHGVICRPCGKLFVSEQVKNFHAPKCGIIPSRYVMPPYICDECGKDFDDRSRLWTHQKFTHSNERRFPCDHCNYRAKTLAALTLHQSSMHIVSEQVECPECHKSLKNQLYFENHFKRMHTPKGYRQYVELSKRQSDKRKEKRRKNRVTTSVCSECNIDFQTVPRYISHRSKVHVTTKNWQCEQCGKGFNCIKVFQNHQMYVHTDERPFICDKCGMNFKNPKNLKTHIDRVHTEGGRLKYNSYNRENYKRKQILAQELSKAKDLECPDDSHVDEGTVFEVGGSSATESILE</sequence>
<evidence type="ECO:0000256" key="8">
    <source>
        <dbReference type="SAM" id="MobiDB-lite"/>
    </source>
</evidence>
<reference evidence="10" key="1">
    <citation type="submission" date="2021-06" db="EMBL/GenBank/DDBJ databases">
        <authorList>
            <person name="Hodson N. C."/>
            <person name="Mongue J. A."/>
            <person name="Jaron S. K."/>
        </authorList>
    </citation>
    <scope>NUCLEOTIDE SEQUENCE</scope>
</reference>
<keyword evidence="6" id="KW-0539">Nucleus</keyword>
<dbReference type="GO" id="GO:0008270">
    <property type="term" value="F:zinc ion binding"/>
    <property type="evidence" value="ECO:0007669"/>
    <property type="project" value="UniProtKB-KW"/>
</dbReference>
<feature type="domain" description="C2H2-type" evidence="9">
    <location>
        <begin position="287"/>
        <end position="311"/>
    </location>
</feature>
<accession>A0A8J2L6N4</accession>
<dbReference type="PROSITE" id="PS50157">
    <property type="entry name" value="ZINC_FINGER_C2H2_2"/>
    <property type="match status" value="3"/>
</dbReference>
<comment type="subcellular location">
    <subcellularLocation>
        <location evidence="1">Nucleus</location>
    </subcellularLocation>
</comment>
<evidence type="ECO:0000256" key="2">
    <source>
        <dbReference type="ARBA" id="ARBA00022723"/>
    </source>
</evidence>
<protein>
    <recommendedName>
        <fullName evidence="9">C2H2-type domain-containing protein</fullName>
    </recommendedName>
</protein>
<dbReference type="Pfam" id="PF00096">
    <property type="entry name" value="zf-C2H2"/>
    <property type="match status" value="2"/>
</dbReference>
<evidence type="ECO:0000256" key="1">
    <source>
        <dbReference type="ARBA" id="ARBA00004123"/>
    </source>
</evidence>
<comment type="caution">
    <text evidence="10">The sequence shown here is derived from an EMBL/GenBank/DDBJ whole genome shotgun (WGS) entry which is preliminary data.</text>
</comment>
<feature type="domain" description="C2H2-type" evidence="9">
    <location>
        <begin position="258"/>
        <end position="286"/>
    </location>
</feature>
<dbReference type="PANTHER" id="PTHR24376:SF235">
    <property type="entry name" value="C2H2-TYPE DOMAIN-CONTAINING PROTEIN"/>
    <property type="match status" value="1"/>
</dbReference>
<evidence type="ECO:0000259" key="9">
    <source>
        <dbReference type="PROSITE" id="PS50157"/>
    </source>
</evidence>
<feature type="domain" description="C2H2-type" evidence="9">
    <location>
        <begin position="117"/>
        <end position="145"/>
    </location>
</feature>
<keyword evidence="3" id="KW-0677">Repeat</keyword>
<dbReference type="InterPro" id="IPR013087">
    <property type="entry name" value="Znf_C2H2_type"/>
</dbReference>
<dbReference type="FunFam" id="3.30.160.60:FF:000446">
    <property type="entry name" value="Zinc finger protein"/>
    <property type="match status" value="1"/>
</dbReference>
<evidence type="ECO:0000256" key="3">
    <source>
        <dbReference type="ARBA" id="ARBA00022737"/>
    </source>
</evidence>
<evidence type="ECO:0000256" key="5">
    <source>
        <dbReference type="ARBA" id="ARBA00022833"/>
    </source>
</evidence>
<evidence type="ECO:0000256" key="7">
    <source>
        <dbReference type="PROSITE-ProRule" id="PRU00042"/>
    </source>
</evidence>
<keyword evidence="11" id="KW-1185">Reference proteome</keyword>
<keyword evidence="4 7" id="KW-0863">Zinc-finger</keyword>
<dbReference type="GO" id="GO:0005634">
    <property type="term" value="C:nucleus"/>
    <property type="evidence" value="ECO:0007669"/>
    <property type="project" value="UniProtKB-SubCell"/>
</dbReference>
<name>A0A8J2L6N4_9HEXA</name>
<gene>
    <name evidence="10" type="ORF">AFUS01_LOCUS36059</name>
</gene>
<dbReference type="GO" id="GO:0001228">
    <property type="term" value="F:DNA-binding transcription activator activity, RNA polymerase II-specific"/>
    <property type="evidence" value="ECO:0007669"/>
    <property type="project" value="TreeGrafter"/>
</dbReference>
<dbReference type="PANTHER" id="PTHR24376">
    <property type="entry name" value="ZINC FINGER PROTEIN"/>
    <property type="match status" value="1"/>
</dbReference>
<evidence type="ECO:0000313" key="11">
    <source>
        <dbReference type="Proteomes" id="UP000708208"/>
    </source>
</evidence>
<proteinExistence type="predicted"/>
<dbReference type="EMBL" id="CAJVCH010538170">
    <property type="protein sequence ID" value="CAG7825985.1"/>
    <property type="molecule type" value="Genomic_DNA"/>
</dbReference>
<dbReference type="SMART" id="SM00355">
    <property type="entry name" value="ZnF_C2H2"/>
    <property type="match status" value="7"/>
</dbReference>
<keyword evidence="5" id="KW-0862">Zinc</keyword>
<dbReference type="Proteomes" id="UP000708208">
    <property type="component" value="Unassembled WGS sequence"/>
</dbReference>
<dbReference type="GO" id="GO:0000978">
    <property type="term" value="F:RNA polymerase II cis-regulatory region sequence-specific DNA binding"/>
    <property type="evidence" value="ECO:0007669"/>
    <property type="project" value="TreeGrafter"/>
</dbReference>
<evidence type="ECO:0000256" key="6">
    <source>
        <dbReference type="ARBA" id="ARBA00023242"/>
    </source>
</evidence>
<evidence type="ECO:0000313" key="10">
    <source>
        <dbReference type="EMBL" id="CAG7825985.1"/>
    </source>
</evidence>
<organism evidence="10 11">
    <name type="scientific">Allacma fusca</name>
    <dbReference type="NCBI Taxonomy" id="39272"/>
    <lineage>
        <taxon>Eukaryota</taxon>
        <taxon>Metazoa</taxon>
        <taxon>Ecdysozoa</taxon>
        <taxon>Arthropoda</taxon>
        <taxon>Hexapoda</taxon>
        <taxon>Collembola</taxon>
        <taxon>Symphypleona</taxon>
        <taxon>Sminthuridae</taxon>
        <taxon>Allacma</taxon>
    </lineage>
</organism>